<organism evidence="7 8">
    <name type="scientific">Serratia marcescens subsp. marcescens Db11</name>
    <dbReference type="NCBI Taxonomy" id="273526"/>
    <lineage>
        <taxon>Bacteria</taxon>
        <taxon>Pseudomonadati</taxon>
        <taxon>Pseudomonadota</taxon>
        <taxon>Gammaproteobacteria</taxon>
        <taxon>Enterobacterales</taxon>
        <taxon>Yersiniaceae</taxon>
        <taxon>Serratia</taxon>
    </lineage>
</organism>
<evidence type="ECO:0000256" key="1">
    <source>
        <dbReference type="ARBA" id="ARBA00009437"/>
    </source>
</evidence>
<dbReference type="AlphaFoldDB" id="A0ABC9IG87"/>
<dbReference type="PANTHER" id="PTHR30537:SF5">
    <property type="entry name" value="HTH-TYPE TRANSCRIPTIONAL ACTIVATOR TTDR-RELATED"/>
    <property type="match status" value="1"/>
</dbReference>
<dbReference type="CDD" id="cd08422">
    <property type="entry name" value="PBP2_CrgA_like"/>
    <property type="match status" value="1"/>
</dbReference>
<keyword evidence="2" id="KW-0678">Repressor</keyword>
<keyword evidence="5" id="KW-0804">Transcription</keyword>
<name>A0ABC9IG87_SERMA</name>
<reference evidence="8" key="2">
    <citation type="submission" date="2013-11" db="EMBL/GenBank/DDBJ databases">
        <title>Genome sequences of clinical and environmental isolates of Serratia marcescens.</title>
        <authorList>
            <person name="Iguchi A."/>
            <person name="Komatsu H."/>
            <person name="Nagaya Y."/>
            <person name="Ogura Y."/>
            <person name="Katsura K."/>
            <person name="Kurokawa K."/>
            <person name="Ooka T."/>
            <person name="Hattori M."/>
            <person name="Gotoh N."/>
            <person name="Thomson N."/>
            <person name="Hayashi T."/>
        </authorList>
    </citation>
    <scope>NUCLEOTIDE SEQUENCE [LARGE SCALE GENOMIC DNA]</scope>
    <source>
        <strain evidence="8">Db11</strain>
    </source>
</reference>
<dbReference type="PANTHER" id="PTHR30537">
    <property type="entry name" value="HTH-TYPE TRANSCRIPTIONAL REGULATOR"/>
    <property type="match status" value="1"/>
</dbReference>
<dbReference type="Proteomes" id="UP000018979">
    <property type="component" value="Chromosome I"/>
</dbReference>
<dbReference type="InterPro" id="IPR000847">
    <property type="entry name" value="LysR_HTH_N"/>
</dbReference>
<keyword evidence="3" id="KW-0805">Transcription regulation</keyword>
<evidence type="ECO:0000259" key="6">
    <source>
        <dbReference type="PROSITE" id="PS50931"/>
    </source>
</evidence>
<dbReference type="FunFam" id="3.40.190.290:FF:000001">
    <property type="entry name" value="Transcriptional regulator, LysR family"/>
    <property type="match status" value="1"/>
</dbReference>
<dbReference type="SUPFAM" id="SSF53850">
    <property type="entry name" value="Periplasmic binding protein-like II"/>
    <property type="match status" value="1"/>
</dbReference>
<sequence>MLNLLSFHRFSEGSMLRANLNDIQVFMAVVDAGSFVAGGQTMGLSRSAAGKAIARLEQRLSVRLLHRTTRSLGLTDEGREFYRRGLQILASVDDAEASVAGDKGTARGVLRLTAPSAFGRRILLPLVPKFLVAWPEVQVEISFSDRLADVVEEGFDLAVRIGVTAPDTRLVSRTLARYRALLCASPAYLAARGEPHTVESLAGHEALLFSSRNQKQPWRLRDERGEWVKAPVRGRLRLDSGEALHDAALAGLGIAYLPDFIIAEDLAAGRLQQVLRAVEGEEVRIVALYPNKRLLEPRVRRFLDLLVDTLGG</sequence>
<dbReference type="GO" id="GO:0006355">
    <property type="term" value="P:regulation of DNA-templated transcription"/>
    <property type="evidence" value="ECO:0007669"/>
    <property type="project" value="UniProtKB-ARBA"/>
</dbReference>
<evidence type="ECO:0000256" key="4">
    <source>
        <dbReference type="ARBA" id="ARBA00023125"/>
    </source>
</evidence>
<evidence type="ECO:0000256" key="5">
    <source>
        <dbReference type="ARBA" id="ARBA00023163"/>
    </source>
</evidence>
<reference evidence="7 8" key="3">
    <citation type="journal article" date="2014" name="Genome Biol. Evol.">
        <title>Genome evolution and plasticity of Serratia marcescens, an important multidrug-resistant nosocomial pathogen.</title>
        <authorList>
            <person name="Iguchi A."/>
            <person name="Nagaya Y."/>
            <person name="Pradel E."/>
            <person name="Ooka T."/>
            <person name="Ogura Y."/>
            <person name="Katsura K."/>
            <person name="Kurokawa K."/>
            <person name="Oshima K."/>
            <person name="Hattori M."/>
            <person name="Parkhill J."/>
            <person name="Sebaihia M."/>
            <person name="Coulthurst S.J."/>
            <person name="Gotoh N."/>
            <person name="Thomson N.R."/>
            <person name="Ewbank J.J."/>
            <person name="Hayashi T."/>
        </authorList>
    </citation>
    <scope>NUCLEOTIDE SEQUENCE [LARGE SCALE GENOMIC DNA]</scope>
    <source>
        <strain evidence="7 8">Db11</strain>
    </source>
</reference>
<dbReference type="SUPFAM" id="SSF46785">
    <property type="entry name" value="Winged helix' DNA-binding domain"/>
    <property type="match status" value="1"/>
</dbReference>
<dbReference type="InterPro" id="IPR036390">
    <property type="entry name" value="WH_DNA-bd_sf"/>
</dbReference>
<protein>
    <submittedName>
        <fullName evidence="7">LysR-family transcriptional regulator</fullName>
    </submittedName>
</protein>
<gene>
    <name evidence="7" type="ORF">SMDB11_1209</name>
</gene>
<evidence type="ECO:0000313" key="8">
    <source>
        <dbReference type="Proteomes" id="UP000018979"/>
    </source>
</evidence>
<keyword evidence="4" id="KW-0238">DNA-binding</keyword>
<dbReference type="InterPro" id="IPR005119">
    <property type="entry name" value="LysR_subst-bd"/>
</dbReference>
<dbReference type="Gene3D" id="1.10.10.10">
    <property type="entry name" value="Winged helix-like DNA-binding domain superfamily/Winged helix DNA-binding domain"/>
    <property type="match status" value="1"/>
</dbReference>
<dbReference type="Pfam" id="PF03466">
    <property type="entry name" value="LysR_substrate"/>
    <property type="match status" value="1"/>
</dbReference>
<evidence type="ECO:0000256" key="2">
    <source>
        <dbReference type="ARBA" id="ARBA00022491"/>
    </source>
</evidence>
<proteinExistence type="inferred from homology"/>
<dbReference type="Gene3D" id="3.40.190.290">
    <property type="match status" value="1"/>
</dbReference>
<comment type="similarity">
    <text evidence="1">Belongs to the LysR transcriptional regulatory family.</text>
</comment>
<evidence type="ECO:0000313" key="7">
    <source>
        <dbReference type="EMBL" id="CDG11785.1"/>
    </source>
</evidence>
<dbReference type="Pfam" id="PF00126">
    <property type="entry name" value="HTH_1"/>
    <property type="match status" value="1"/>
</dbReference>
<reference evidence="7 8" key="1">
    <citation type="submission" date="2013-06" db="EMBL/GenBank/DDBJ databases">
        <authorList>
            <person name="Aslett M."/>
        </authorList>
    </citation>
    <scope>NUCLEOTIDE SEQUENCE [LARGE SCALE GENOMIC DNA]</scope>
    <source>
        <strain evidence="7 8">Db11</strain>
    </source>
</reference>
<dbReference type="InterPro" id="IPR036388">
    <property type="entry name" value="WH-like_DNA-bd_sf"/>
</dbReference>
<evidence type="ECO:0000256" key="3">
    <source>
        <dbReference type="ARBA" id="ARBA00023015"/>
    </source>
</evidence>
<dbReference type="GO" id="GO:0003677">
    <property type="term" value="F:DNA binding"/>
    <property type="evidence" value="ECO:0007669"/>
    <property type="project" value="UniProtKB-KW"/>
</dbReference>
<dbReference type="FunFam" id="1.10.10.10:FF:000001">
    <property type="entry name" value="LysR family transcriptional regulator"/>
    <property type="match status" value="1"/>
</dbReference>
<accession>A0ABC9IG87</accession>
<dbReference type="PROSITE" id="PS50931">
    <property type="entry name" value="HTH_LYSR"/>
    <property type="match status" value="1"/>
</dbReference>
<dbReference type="InterPro" id="IPR058163">
    <property type="entry name" value="LysR-type_TF_proteobact-type"/>
</dbReference>
<feature type="domain" description="HTH lysR-type" evidence="6">
    <location>
        <begin position="19"/>
        <end position="75"/>
    </location>
</feature>
<dbReference type="EMBL" id="HG326223">
    <property type="protein sequence ID" value="CDG11785.1"/>
    <property type="molecule type" value="Genomic_DNA"/>
</dbReference>
<dbReference type="KEGG" id="smac:SMDB11_1209"/>